<evidence type="ECO:0000313" key="2">
    <source>
        <dbReference type="EMBL" id="WPJ95961.1"/>
    </source>
</evidence>
<keyword evidence="1" id="KW-0732">Signal</keyword>
<dbReference type="RefSeq" id="WP_319832828.1">
    <property type="nucleotide sequence ID" value="NZ_CP138858.1"/>
</dbReference>
<accession>A0ABZ0RLE0</accession>
<organism evidence="2 3">
    <name type="scientific">Coraliomargarita algicola</name>
    <dbReference type="NCBI Taxonomy" id="3092156"/>
    <lineage>
        <taxon>Bacteria</taxon>
        <taxon>Pseudomonadati</taxon>
        <taxon>Verrucomicrobiota</taxon>
        <taxon>Opitutia</taxon>
        <taxon>Puniceicoccales</taxon>
        <taxon>Coraliomargaritaceae</taxon>
        <taxon>Coraliomargarita</taxon>
    </lineage>
</organism>
<proteinExistence type="predicted"/>
<feature type="signal peptide" evidence="1">
    <location>
        <begin position="1"/>
        <end position="21"/>
    </location>
</feature>
<evidence type="ECO:0000256" key="1">
    <source>
        <dbReference type="SAM" id="SignalP"/>
    </source>
</evidence>
<name>A0ABZ0RLE0_9BACT</name>
<reference evidence="2 3" key="1">
    <citation type="submission" date="2023-11" db="EMBL/GenBank/DDBJ databases">
        <title>Coraliomargarita sp. nov., isolated from marine algae.</title>
        <authorList>
            <person name="Lee J.K."/>
            <person name="Baek J.H."/>
            <person name="Kim J.M."/>
            <person name="Choi D.G."/>
            <person name="Jeon C.O."/>
        </authorList>
    </citation>
    <scope>NUCLEOTIDE SEQUENCE [LARGE SCALE GENOMIC DNA]</scope>
    <source>
        <strain evidence="2 3">J2-16</strain>
    </source>
</reference>
<protein>
    <submittedName>
        <fullName evidence="2">Uncharacterized protein</fullName>
    </submittedName>
</protein>
<keyword evidence="3" id="KW-1185">Reference proteome</keyword>
<sequence length="73" mass="7979">MILRDYLLTGLFMASMSLISADLYASTVGPDSNQGNQSASVSTLAQAQAFSGEKKDFKGYDRYQIQTEQGSFQ</sequence>
<dbReference type="EMBL" id="CP138858">
    <property type="protein sequence ID" value="WPJ95961.1"/>
    <property type="molecule type" value="Genomic_DNA"/>
</dbReference>
<gene>
    <name evidence="2" type="ORF">SH580_21325</name>
</gene>
<evidence type="ECO:0000313" key="3">
    <source>
        <dbReference type="Proteomes" id="UP001324993"/>
    </source>
</evidence>
<dbReference type="Proteomes" id="UP001324993">
    <property type="component" value="Chromosome"/>
</dbReference>
<feature type="chain" id="PRO_5047314042" evidence="1">
    <location>
        <begin position="22"/>
        <end position="73"/>
    </location>
</feature>